<name>A0A3G5AFG1_9VIRU</name>
<sequence length="504" mass="57807">MNKAEIQNLCLFSNRNNKRTDILSHSQMGGRELVTTTRDDKLKITFSPIGTYDENTNCTEIHQYIVDYFTRRAENIKPNKLKIKALQERLKNPRLTLVEKHAINEEIAGYEKDNLIYTENKKYLTYCNDIKEIYEQWMKCVELESAGQVFGAVKITSPEKLNLVRIFIQTASKYIDLNLTYVPTKHLKDVCPYCQTKLNTEEEGKVICEDCGIYRDELLNVATFGDLSRINNSNNSDYQNGENFKLAFYYHQGKIHIDFPENLEKDVYEYCARNHILKRNLDPEIMGEIFKSIKYPNYKGINLFLAQYAGRKLDDYSHIENAIFDDQREFAQGYEKVKRARSSAINAQYLMYILLRKNGARCNRRDFRIPDTPKIFEEIEENAKRTFNYLGWTWISDSLPINTTSYAGATGSYCDSGVGRATSASCPSNFTIFPSLPVGLSGGLPAATYNTTYISTEEIVQNRNSYRKMTEAPSPTSSPEPIGRISEGVFCSSSTSIFPLDQET</sequence>
<dbReference type="Pfam" id="PF04947">
    <property type="entry name" value="Pox_VLTF3"/>
    <property type="match status" value="1"/>
</dbReference>
<reference evidence="1" key="1">
    <citation type="submission" date="2018-10" db="EMBL/GenBank/DDBJ databases">
        <title>Hidden diversity of soil giant viruses.</title>
        <authorList>
            <person name="Schulz F."/>
            <person name="Alteio L."/>
            <person name="Goudeau D."/>
            <person name="Ryan E.M."/>
            <person name="Malmstrom R.R."/>
            <person name="Blanchard J."/>
            <person name="Woyke T."/>
        </authorList>
    </citation>
    <scope>NUCLEOTIDE SEQUENCE</scope>
    <source>
        <strain evidence="1">SOV1</strain>
    </source>
</reference>
<organism evidence="1">
    <name type="scientific">Solivirus sp</name>
    <dbReference type="NCBI Taxonomy" id="2487772"/>
    <lineage>
        <taxon>Viruses</taxon>
        <taxon>Pithoviruses</taxon>
    </lineage>
</organism>
<dbReference type="InterPro" id="IPR007031">
    <property type="entry name" value="Poxvirus_VLTF3"/>
</dbReference>
<accession>A0A3G5AFG1</accession>
<protein>
    <submittedName>
        <fullName evidence="1">Pox-VLTF3-like transcription factor</fullName>
    </submittedName>
</protein>
<proteinExistence type="predicted"/>
<gene>
    <name evidence="1" type="ORF">Solivirus1_69</name>
</gene>
<dbReference type="GO" id="GO:0046782">
    <property type="term" value="P:regulation of viral transcription"/>
    <property type="evidence" value="ECO:0007669"/>
    <property type="project" value="InterPro"/>
</dbReference>
<dbReference type="EMBL" id="MK072489">
    <property type="protein sequence ID" value="AYV85912.1"/>
    <property type="molecule type" value="Genomic_DNA"/>
</dbReference>
<evidence type="ECO:0000313" key="1">
    <source>
        <dbReference type="EMBL" id="AYV85912.1"/>
    </source>
</evidence>